<reference evidence="2" key="1">
    <citation type="submission" date="2019-05" db="EMBL/GenBank/DDBJ databases">
        <title>Annotation for the trematode Paragonimus heterotremus.</title>
        <authorList>
            <person name="Choi Y.-J."/>
        </authorList>
    </citation>
    <scope>NUCLEOTIDE SEQUENCE</scope>
    <source>
        <strain evidence="2">LC</strain>
    </source>
</reference>
<accession>A0A8J4WJ80</accession>
<protein>
    <submittedName>
        <fullName evidence="2">Uncharacterized protein</fullName>
    </submittedName>
</protein>
<dbReference type="Proteomes" id="UP000748531">
    <property type="component" value="Unassembled WGS sequence"/>
</dbReference>
<name>A0A8J4WJ80_9TREM</name>
<keyword evidence="1" id="KW-0175">Coiled coil</keyword>
<evidence type="ECO:0000256" key="1">
    <source>
        <dbReference type="SAM" id="Coils"/>
    </source>
</evidence>
<comment type="caution">
    <text evidence="2">The sequence shown here is derived from an EMBL/GenBank/DDBJ whole genome shotgun (WGS) entry which is preliminary data.</text>
</comment>
<proteinExistence type="predicted"/>
<dbReference type="EMBL" id="LUCH01001407">
    <property type="protein sequence ID" value="KAF5403131.1"/>
    <property type="molecule type" value="Genomic_DNA"/>
</dbReference>
<dbReference type="AlphaFoldDB" id="A0A8J4WJ80"/>
<evidence type="ECO:0000313" key="2">
    <source>
        <dbReference type="EMBL" id="KAF5403131.1"/>
    </source>
</evidence>
<evidence type="ECO:0000313" key="3">
    <source>
        <dbReference type="Proteomes" id="UP000748531"/>
    </source>
</evidence>
<dbReference type="OrthoDB" id="10264405at2759"/>
<organism evidence="2 3">
    <name type="scientific">Paragonimus heterotremus</name>
    <dbReference type="NCBI Taxonomy" id="100268"/>
    <lineage>
        <taxon>Eukaryota</taxon>
        <taxon>Metazoa</taxon>
        <taxon>Spiralia</taxon>
        <taxon>Lophotrochozoa</taxon>
        <taxon>Platyhelminthes</taxon>
        <taxon>Trematoda</taxon>
        <taxon>Digenea</taxon>
        <taxon>Plagiorchiida</taxon>
        <taxon>Troglotremata</taxon>
        <taxon>Troglotrematidae</taxon>
        <taxon>Paragonimus</taxon>
    </lineage>
</organism>
<sequence>MSDQVDKKQRANWQDRRADDGFQEMDFDVSQLKHWVENLTLINSFNNAKTIDHAAARKLAERKAADIQETLVASELDAKFATACVHTQYQMLQRLFLLRTNESRAEIVRLTRELEALRSELKTTISLRDRLLAERDARIEQLETRMKGMYIQLSSVCFDMLSHLESAVVGAIEDCRQRADEFHSLAKKELIDCGLDIHLI</sequence>
<gene>
    <name evidence="2" type="ORF">PHET_03440</name>
</gene>
<feature type="coiled-coil region" evidence="1">
    <location>
        <begin position="100"/>
        <end position="134"/>
    </location>
</feature>
<keyword evidence="3" id="KW-1185">Reference proteome</keyword>